<gene>
    <name evidence="2" type="ORF">GCM10011340_31310</name>
</gene>
<feature type="signal peptide" evidence="1">
    <location>
        <begin position="1"/>
        <end position="21"/>
    </location>
</feature>
<feature type="chain" id="PRO_5045787179" evidence="1">
    <location>
        <begin position="22"/>
        <end position="136"/>
    </location>
</feature>
<proteinExistence type="predicted"/>
<evidence type="ECO:0000256" key="1">
    <source>
        <dbReference type="SAM" id="SignalP"/>
    </source>
</evidence>
<sequence length="136" mass="15659">MKKGLLILSVLILFASCDVVVIEAPYDPRDNFTGRYTVEEYSETYDVLTKYNVRIIKDADPYSNVVYIRNFYAADIEVFADVHGDRLTIPRQIIDGYVIQGTGRLDYGDLVLSYSVEDRLDDSSLVDFCNTVYFRR</sequence>
<organism evidence="2 3">
    <name type="scientific">Roseivirga thermotolerans</name>
    <dbReference type="NCBI Taxonomy" id="1758176"/>
    <lineage>
        <taxon>Bacteria</taxon>
        <taxon>Pseudomonadati</taxon>
        <taxon>Bacteroidota</taxon>
        <taxon>Cytophagia</taxon>
        <taxon>Cytophagales</taxon>
        <taxon>Roseivirgaceae</taxon>
        <taxon>Roseivirga</taxon>
    </lineage>
</organism>
<dbReference type="PROSITE" id="PS51257">
    <property type="entry name" value="PROKAR_LIPOPROTEIN"/>
    <property type="match status" value="1"/>
</dbReference>
<dbReference type="Proteomes" id="UP000658258">
    <property type="component" value="Unassembled WGS sequence"/>
</dbReference>
<keyword evidence="3" id="KW-1185">Reference proteome</keyword>
<reference evidence="3" key="1">
    <citation type="journal article" date="2019" name="Int. J. Syst. Evol. Microbiol.">
        <title>The Global Catalogue of Microorganisms (GCM) 10K type strain sequencing project: providing services to taxonomists for standard genome sequencing and annotation.</title>
        <authorList>
            <consortium name="The Broad Institute Genomics Platform"/>
            <consortium name="The Broad Institute Genome Sequencing Center for Infectious Disease"/>
            <person name="Wu L."/>
            <person name="Ma J."/>
        </authorList>
    </citation>
    <scope>NUCLEOTIDE SEQUENCE [LARGE SCALE GENOMIC DNA]</scope>
    <source>
        <strain evidence="3">CGMCC 1.15111</strain>
    </source>
</reference>
<protein>
    <submittedName>
        <fullName evidence="2">Uncharacterized protein</fullName>
    </submittedName>
</protein>
<keyword evidence="1" id="KW-0732">Signal</keyword>
<comment type="caution">
    <text evidence="2">The sequence shown here is derived from an EMBL/GenBank/DDBJ whole genome shotgun (WGS) entry which is preliminary data.</text>
</comment>
<dbReference type="RefSeq" id="WP_189631229.1">
    <property type="nucleotide sequence ID" value="NZ_BNAG01000004.1"/>
</dbReference>
<accession>A0ABQ3I935</accession>
<evidence type="ECO:0000313" key="3">
    <source>
        <dbReference type="Proteomes" id="UP000658258"/>
    </source>
</evidence>
<name>A0ABQ3I935_9BACT</name>
<dbReference type="EMBL" id="BNAG01000004">
    <property type="protein sequence ID" value="GHE72635.1"/>
    <property type="molecule type" value="Genomic_DNA"/>
</dbReference>
<evidence type="ECO:0000313" key="2">
    <source>
        <dbReference type="EMBL" id="GHE72635.1"/>
    </source>
</evidence>